<name>A0ABN9Y2C8_9DINO</name>
<dbReference type="InterPro" id="IPR000595">
    <property type="entry name" value="cNMP-bd_dom"/>
</dbReference>
<dbReference type="Proteomes" id="UP001189429">
    <property type="component" value="Unassembled WGS sequence"/>
</dbReference>
<evidence type="ECO:0000313" key="4">
    <source>
        <dbReference type="Proteomes" id="UP001189429"/>
    </source>
</evidence>
<dbReference type="PROSITE" id="PS50042">
    <property type="entry name" value="CNMP_BINDING_3"/>
    <property type="match status" value="1"/>
</dbReference>
<feature type="region of interest" description="Disordered" evidence="1">
    <location>
        <begin position="13"/>
        <end position="43"/>
    </location>
</feature>
<evidence type="ECO:0000259" key="2">
    <source>
        <dbReference type="PROSITE" id="PS50042"/>
    </source>
</evidence>
<dbReference type="PANTHER" id="PTHR23011">
    <property type="entry name" value="CYCLIC NUCLEOTIDE-BINDING DOMAIN CONTAINING PROTEIN"/>
    <property type="match status" value="1"/>
</dbReference>
<evidence type="ECO:0000256" key="1">
    <source>
        <dbReference type="SAM" id="MobiDB-lite"/>
    </source>
</evidence>
<dbReference type="CDD" id="cd00038">
    <property type="entry name" value="CAP_ED"/>
    <property type="match status" value="1"/>
</dbReference>
<feature type="region of interest" description="Disordered" evidence="1">
    <location>
        <begin position="580"/>
        <end position="646"/>
    </location>
</feature>
<feature type="compositionally biased region" description="Basic and acidic residues" evidence="1">
    <location>
        <begin position="620"/>
        <end position="631"/>
    </location>
</feature>
<dbReference type="InterPro" id="IPR014710">
    <property type="entry name" value="RmlC-like_jellyroll"/>
</dbReference>
<dbReference type="SUPFAM" id="SSF51206">
    <property type="entry name" value="cAMP-binding domain-like"/>
    <property type="match status" value="2"/>
</dbReference>
<comment type="caution">
    <text evidence="3">The sequence shown here is derived from an EMBL/GenBank/DDBJ whole genome shotgun (WGS) entry which is preliminary data.</text>
</comment>
<feature type="compositionally biased region" description="Polar residues" evidence="1">
    <location>
        <begin position="633"/>
        <end position="642"/>
    </location>
</feature>
<dbReference type="PANTHER" id="PTHR23011:SF28">
    <property type="entry name" value="CYCLIC NUCLEOTIDE-BINDING DOMAIN CONTAINING PROTEIN"/>
    <property type="match status" value="1"/>
</dbReference>
<feature type="compositionally biased region" description="Low complexity" evidence="1">
    <location>
        <begin position="602"/>
        <end position="616"/>
    </location>
</feature>
<feature type="region of interest" description="Disordered" evidence="1">
    <location>
        <begin position="759"/>
        <end position="828"/>
    </location>
</feature>
<dbReference type="Gene3D" id="2.60.120.10">
    <property type="entry name" value="Jelly Rolls"/>
    <property type="match status" value="2"/>
</dbReference>
<sequence length="828" mass="89092">MALAGSPIFSALSAGGARGTPRAGHRPGTIPGAASRRRAGAGRGLLPGCGHQAAWGTPAGRPARAARLISIELIKQTPGKLWSRLMKDERNSNRPARGRVVPLELEDVPSREARRRGGSVCEALWEAVQTAGSFVKAVCCDVDSEAQGHAISKIERVADGSLVPGEIYLEAAVCGYSDESYERWAEQQRVSWGGTCAGRNAKTAGASASSAATLRSTWTSSSFWILTLSAPTSGRARALGWSLGLSVVEPAEPQQPRLVCYGSYPLGAIESTVTRRRRPVQDAGQCYDDVMTTRRDSLDEVLAGPMDASWALQVGAAKAKSSLAWHVCALAQVLAGPIASWAATSAEARAQSSLAWHVCAGEECEINLDAQGQDWAPPSPEFARHGVSEVSVLPEIFGALWGSRSHGVASGVCLDRLLETVNFLHPGTGFGDLALQSDEPRRATVVCSESSEFLVITRADYQSYADARHREFLSERVEFLRSCPCIRDALLASSVTEAEVAVMANLLHEVCLHGHVIACKQGDEVSEVIFVRSGQLLKIRAVDVAAAGSIAGNPRSPSQADQAKMQELFTVKRTARRTSAMEKLDTDMLDPQSKSSAGSKEQAQPRQPGQAPAAAASKWAHLEKHANKPDAIETSSEAPTTAGNGGRHMLLSVGFVGPFERFGDRELFLGERHAVSLISNPVAKLYTMKRHDILKLPKRLLSELFGQQALCLPDDRQLLAMYRRGKKWDHFRKGVHVQHRRGVDADSNLEFLGASGGAADVDRASDRRPPADSRRVGLTLEEAEDFSQSPASFLHRFHGMSPDQPPSTREGPAGKDTRNKAGQRQWAA</sequence>
<reference evidence="3" key="1">
    <citation type="submission" date="2023-10" db="EMBL/GenBank/DDBJ databases">
        <authorList>
            <person name="Chen Y."/>
            <person name="Shah S."/>
            <person name="Dougan E. K."/>
            <person name="Thang M."/>
            <person name="Chan C."/>
        </authorList>
    </citation>
    <scope>NUCLEOTIDE SEQUENCE [LARGE SCALE GENOMIC DNA]</scope>
</reference>
<feature type="compositionally biased region" description="Polar residues" evidence="1">
    <location>
        <begin position="592"/>
        <end position="601"/>
    </location>
</feature>
<feature type="compositionally biased region" description="Basic and acidic residues" evidence="1">
    <location>
        <begin position="760"/>
        <end position="775"/>
    </location>
</feature>
<organism evidence="3 4">
    <name type="scientific">Prorocentrum cordatum</name>
    <dbReference type="NCBI Taxonomy" id="2364126"/>
    <lineage>
        <taxon>Eukaryota</taxon>
        <taxon>Sar</taxon>
        <taxon>Alveolata</taxon>
        <taxon>Dinophyceae</taxon>
        <taxon>Prorocentrales</taxon>
        <taxon>Prorocentraceae</taxon>
        <taxon>Prorocentrum</taxon>
    </lineage>
</organism>
<dbReference type="EMBL" id="CAUYUJ010021526">
    <property type="protein sequence ID" value="CAK0905264.1"/>
    <property type="molecule type" value="Genomic_DNA"/>
</dbReference>
<protein>
    <recommendedName>
        <fullName evidence="2">Cyclic nucleotide-binding domain-containing protein</fullName>
    </recommendedName>
</protein>
<accession>A0ABN9Y2C8</accession>
<keyword evidence="4" id="KW-1185">Reference proteome</keyword>
<gene>
    <name evidence="3" type="ORF">PCOR1329_LOCUS81012</name>
</gene>
<evidence type="ECO:0000313" key="3">
    <source>
        <dbReference type="EMBL" id="CAK0905264.1"/>
    </source>
</evidence>
<proteinExistence type="predicted"/>
<dbReference type="InterPro" id="IPR018490">
    <property type="entry name" value="cNMP-bd_dom_sf"/>
</dbReference>
<feature type="domain" description="Cyclic nucleotide-binding" evidence="2">
    <location>
        <begin position="421"/>
        <end position="462"/>
    </location>
</feature>